<dbReference type="AlphaFoldDB" id="A0A3A8A7K1"/>
<comment type="similarity">
    <text evidence="2">Belongs to the N-acetylmuramoyl-L-alanine amidase 2 family.</text>
</comment>
<sequence>MSGDAEPTTFAPDHPGAIVRPSPSFGERRGRAGPSLIVLHYTGMATGEAAENWLCAPESEVSSHYLVHEDGRIVQMVREQDRAWHAGRSFWKGTTDVNSASVGIEIVNGGHDFGLPDFPGVQIAAVIALTQDIMARHGMGRDVVVAHSDVAPGRKRDPGERFPWNGLAERGVALHVEPVPVGGGRFLAPGDTGEPVAALQSMLALYGFDANADGVFGEATRIQVEAFQRRHRPAQVDGIADMSTIETLNRLLRLYPSFS</sequence>
<dbReference type="OrthoDB" id="9794842at2"/>
<dbReference type="PANTHER" id="PTHR30417:SF1">
    <property type="entry name" value="N-ACETYLMURAMOYL-L-ALANINE AMIDASE AMID"/>
    <property type="match status" value="1"/>
</dbReference>
<comment type="caution">
    <text evidence="8">The sequence shown here is derived from an EMBL/GenBank/DDBJ whole genome shotgun (WGS) entry which is preliminary data.</text>
</comment>
<dbReference type="Gene3D" id="1.10.101.10">
    <property type="entry name" value="PGBD-like superfamily/PGBD"/>
    <property type="match status" value="1"/>
</dbReference>
<evidence type="ECO:0000259" key="7">
    <source>
        <dbReference type="SMART" id="SM00644"/>
    </source>
</evidence>
<dbReference type="SMART" id="SM00644">
    <property type="entry name" value="Ami_2"/>
    <property type="match status" value="1"/>
</dbReference>
<name>A0A3A8A7K1_9HYPH</name>
<feature type="region of interest" description="Disordered" evidence="6">
    <location>
        <begin position="1"/>
        <end position="29"/>
    </location>
</feature>
<dbReference type="GO" id="GO:0019867">
    <property type="term" value="C:outer membrane"/>
    <property type="evidence" value="ECO:0007669"/>
    <property type="project" value="TreeGrafter"/>
</dbReference>
<evidence type="ECO:0000256" key="6">
    <source>
        <dbReference type="SAM" id="MobiDB-lite"/>
    </source>
</evidence>
<protein>
    <recommendedName>
        <fullName evidence="3">N-acetylmuramoyl-L-alanine amidase</fullName>
        <ecNumber evidence="3">3.5.1.28</ecNumber>
    </recommendedName>
</protein>
<dbReference type="InterPro" id="IPR002477">
    <property type="entry name" value="Peptidoglycan-bd-like"/>
</dbReference>
<dbReference type="GO" id="GO:0009254">
    <property type="term" value="P:peptidoglycan turnover"/>
    <property type="evidence" value="ECO:0007669"/>
    <property type="project" value="TreeGrafter"/>
</dbReference>
<evidence type="ECO:0000256" key="5">
    <source>
        <dbReference type="ARBA" id="ARBA00023316"/>
    </source>
</evidence>
<dbReference type="Gene3D" id="3.40.80.10">
    <property type="entry name" value="Peptidoglycan recognition protein-like"/>
    <property type="match status" value="1"/>
</dbReference>
<evidence type="ECO:0000313" key="8">
    <source>
        <dbReference type="EMBL" id="RKF06277.1"/>
    </source>
</evidence>
<dbReference type="SUPFAM" id="SSF47090">
    <property type="entry name" value="PGBD-like"/>
    <property type="match status" value="1"/>
</dbReference>
<comment type="catalytic activity">
    <reaction evidence="1">
        <text>Hydrolyzes the link between N-acetylmuramoyl residues and L-amino acid residues in certain cell-wall glycopeptides.</text>
        <dbReference type="EC" id="3.5.1.28"/>
    </reaction>
</comment>
<dbReference type="GO" id="GO:0071555">
    <property type="term" value="P:cell wall organization"/>
    <property type="evidence" value="ECO:0007669"/>
    <property type="project" value="UniProtKB-KW"/>
</dbReference>
<keyword evidence="5" id="KW-0961">Cell wall biogenesis/degradation</keyword>
<dbReference type="InterPro" id="IPR036505">
    <property type="entry name" value="Amidase/PGRP_sf"/>
</dbReference>
<dbReference type="Pfam" id="PF01510">
    <property type="entry name" value="Amidase_2"/>
    <property type="match status" value="1"/>
</dbReference>
<dbReference type="CDD" id="cd06583">
    <property type="entry name" value="PGRP"/>
    <property type="match status" value="1"/>
</dbReference>
<accession>A0A3A8A7K1</accession>
<evidence type="ECO:0000313" key="9">
    <source>
        <dbReference type="Proteomes" id="UP000246132"/>
    </source>
</evidence>
<dbReference type="InterPro" id="IPR002502">
    <property type="entry name" value="Amidase_domain"/>
</dbReference>
<dbReference type="GO" id="GO:0009253">
    <property type="term" value="P:peptidoglycan catabolic process"/>
    <property type="evidence" value="ECO:0007669"/>
    <property type="project" value="InterPro"/>
</dbReference>
<dbReference type="GO" id="GO:0008745">
    <property type="term" value="F:N-acetylmuramoyl-L-alanine amidase activity"/>
    <property type="evidence" value="ECO:0007669"/>
    <property type="project" value="UniProtKB-EC"/>
</dbReference>
<dbReference type="SUPFAM" id="SSF55846">
    <property type="entry name" value="N-acetylmuramoyl-L-alanine amidase-like"/>
    <property type="match status" value="1"/>
</dbReference>
<feature type="domain" description="N-acetylmuramoyl-L-alanine amidase" evidence="7">
    <location>
        <begin position="24"/>
        <end position="159"/>
    </location>
</feature>
<proteinExistence type="inferred from homology"/>
<keyword evidence="4" id="KW-0378">Hydrolase</keyword>
<dbReference type="Pfam" id="PF01471">
    <property type="entry name" value="PG_binding_1"/>
    <property type="match status" value="1"/>
</dbReference>
<evidence type="ECO:0000256" key="3">
    <source>
        <dbReference type="ARBA" id="ARBA00011901"/>
    </source>
</evidence>
<evidence type="ECO:0000256" key="2">
    <source>
        <dbReference type="ARBA" id="ARBA00007553"/>
    </source>
</evidence>
<organism evidence="8 9">
    <name type="scientific">Oceaniradius stylonematis</name>
    <dbReference type="NCBI Taxonomy" id="2184161"/>
    <lineage>
        <taxon>Bacteria</taxon>
        <taxon>Pseudomonadati</taxon>
        <taxon>Pseudomonadota</taxon>
        <taxon>Alphaproteobacteria</taxon>
        <taxon>Hyphomicrobiales</taxon>
        <taxon>Ahrensiaceae</taxon>
        <taxon>Oceaniradius</taxon>
    </lineage>
</organism>
<evidence type="ECO:0000256" key="1">
    <source>
        <dbReference type="ARBA" id="ARBA00001561"/>
    </source>
</evidence>
<dbReference type="Proteomes" id="UP000246132">
    <property type="component" value="Unassembled WGS sequence"/>
</dbReference>
<keyword evidence="9" id="KW-1185">Reference proteome</keyword>
<dbReference type="RefSeq" id="WP_109765923.1">
    <property type="nucleotide sequence ID" value="NZ_CP159474.1"/>
</dbReference>
<reference evidence="8 9" key="1">
    <citation type="journal article" date="2018" name="Int. J. Syst. Bacteriol.">
        <title>Oceaniradius stylonemae gen. nov., sp. nov., isolated from a red alga, Stylonema cornu-cervi.</title>
        <authorList>
            <person name="Jeong S."/>
        </authorList>
    </citation>
    <scope>NUCLEOTIDE SEQUENCE [LARGE SCALE GENOMIC DNA]</scope>
    <source>
        <strain evidence="8 9">StC1</strain>
    </source>
</reference>
<dbReference type="EMBL" id="QFWV02000007">
    <property type="protein sequence ID" value="RKF06277.1"/>
    <property type="molecule type" value="Genomic_DNA"/>
</dbReference>
<dbReference type="InterPro" id="IPR036365">
    <property type="entry name" value="PGBD-like_sf"/>
</dbReference>
<dbReference type="InterPro" id="IPR051206">
    <property type="entry name" value="NAMLAA_amidase_2"/>
</dbReference>
<evidence type="ECO:0000256" key="4">
    <source>
        <dbReference type="ARBA" id="ARBA00022801"/>
    </source>
</evidence>
<gene>
    <name evidence="8" type="ORF">DEM25_011625</name>
</gene>
<dbReference type="InterPro" id="IPR036366">
    <property type="entry name" value="PGBDSf"/>
</dbReference>
<dbReference type="EC" id="3.5.1.28" evidence="3"/>
<dbReference type="PANTHER" id="PTHR30417">
    <property type="entry name" value="N-ACETYLMURAMOYL-L-ALANINE AMIDASE AMID"/>
    <property type="match status" value="1"/>
</dbReference>